<reference evidence="2" key="1">
    <citation type="submission" date="2016-10" db="EMBL/GenBank/DDBJ databases">
        <authorList>
            <person name="Varghese N."/>
            <person name="Submissions S."/>
        </authorList>
    </citation>
    <scope>NUCLEOTIDE SEQUENCE [LARGE SCALE GENOMIC DNA]</scope>
    <source>
        <strain evidence="2">DUS833</strain>
    </source>
</reference>
<evidence type="ECO:0000313" key="2">
    <source>
        <dbReference type="Proteomes" id="UP000199365"/>
    </source>
</evidence>
<dbReference type="EMBL" id="FNKX01000001">
    <property type="protein sequence ID" value="SDQ98925.1"/>
    <property type="molecule type" value="Genomic_DNA"/>
</dbReference>
<protein>
    <submittedName>
        <fullName evidence="1">Uncharacterized protein</fullName>
    </submittedName>
</protein>
<keyword evidence="2" id="KW-1185">Reference proteome</keyword>
<accession>A0A1H1FD64</accession>
<evidence type="ECO:0000313" key="1">
    <source>
        <dbReference type="EMBL" id="SDQ98925.1"/>
    </source>
</evidence>
<dbReference type="Proteomes" id="UP000199365">
    <property type="component" value="Unassembled WGS sequence"/>
</dbReference>
<organism evidence="1 2">
    <name type="scientific">Paraburkholderia tuberum</name>
    <dbReference type="NCBI Taxonomy" id="157910"/>
    <lineage>
        <taxon>Bacteria</taxon>
        <taxon>Pseudomonadati</taxon>
        <taxon>Pseudomonadota</taxon>
        <taxon>Betaproteobacteria</taxon>
        <taxon>Burkholderiales</taxon>
        <taxon>Burkholderiaceae</taxon>
        <taxon>Paraburkholderia</taxon>
    </lineage>
</organism>
<name>A0A1H1FD64_9BURK</name>
<sequence>MRLSSSHDSRLSPSLHVFQQEGGWHWGITVPRAAGSGFKVVAYSEKTFIDEAEAHREGNRALERFADTPTVRLERQ</sequence>
<proteinExistence type="predicted"/>
<gene>
    <name evidence="1" type="ORF">SAMN05445850_2369</name>
</gene>
<dbReference type="AlphaFoldDB" id="A0A1H1FD64"/>
<dbReference type="RefSeq" id="WP_090805614.1">
    <property type="nucleotide sequence ID" value="NZ_FNKX01000001.1"/>
</dbReference>